<dbReference type="PANTHER" id="PTHR30217:SF11">
    <property type="entry name" value="UBIQUINONE BIOSYNTHESIS PROTEIN UBIV"/>
    <property type="match status" value="1"/>
</dbReference>
<dbReference type="HAMAP" id="MF_02233">
    <property type="entry name" value="UbiV"/>
    <property type="match status" value="1"/>
</dbReference>
<evidence type="ECO:0000256" key="1">
    <source>
        <dbReference type="HAMAP-Rule" id="MF_02233"/>
    </source>
</evidence>
<dbReference type="Proteomes" id="UP001073227">
    <property type="component" value="Unassembled WGS sequence"/>
</dbReference>
<keyword evidence="1" id="KW-0479">Metal-binding</keyword>
<comment type="cofactor">
    <cofactor evidence="1">
        <name>[4Fe-4S] cluster</name>
        <dbReference type="ChEBI" id="CHEBI:49883"/>
    </cofactor>
</comment>
<keyword evidence="1" id="KW-0411">Iron-sulfur</keyword>
<comment type="pathway">
    <text evidence="1">Cofactor biosynthesis; ubiquinone biosynthesis.</text>
</comment>
<comment type="caution">
    <text evidence="2">The sequence shown here is derived from an EMBL/GenBank/DDBJ whole genome shotgun (WGS) entry which is preliminary data.</text>
</comment>
<accession>A0ABT3ZFC9</accession>
<dbReference type="NCBIfam" id="NF011991">
    <property type="entry name" value="PRK15447.1"/>
    <property type="match status" value="1"/>
</dbReference>
<keyword evidence="1" id="KW-0831">Ubiquinone biosynthesis</keyword>
<gene>
    <name evidence="1" type="primary">ubiV</name>
    <name evidence="2" type="ORF">OEG84_23095</name>
</gene>
<keyword evidence="1" id="KW-0408">Iron</keyword>
<name>A0ABT3ZFC9_9HYPH</name>
<keyword evidence="1" id="KW-0004">4Fe-4S</keyword>
<feature type="binding site" evidence="1">
    <location>
        <position position="194"/>
    </location>
    <ligand>
        <name>[4Fe-4S] cluster</name>
        <dbReference type="ChEBI" id="CHEBI:49883"/>
    </ligand>
</feature>
<reference evidence="2" key="1">
    <citation type="submission" date="2022-10" db="EMBL/GenBank/DDBJ databases">
        <title>Hoeflea sp. G2-23, isolated from marine algae.</title>
        <authorList>
            <person name="Kristyanto S."/>
            <person name="Kim J.M."/>
            <person name="Jeon C.O."/>
        </authorList>
    </citation>
    <scope>NUCLEOTIDE SEQUENCE</scope>
    <source>
        <strain evidence="2">G2-23</strain>
    </source>
</reference>
<keyword evidence="3" id="KW-1185">Reference proteome</keyword>
<feature type="binding site" evidence="1">
    <location>
        <position position="190"/>
    </location>
    <ligand>
        <name>[4Fe-4S] cluster</name>
        <dbReference type="ChEBI" id="CHEBI:49883"/>
    </ligand>
</feature>
<dbReference type="RefSeq" id="WP_267655943.1">
    <property type="nucleotide sequence ID" value="NZ_JAOVZR010000001.1"/>
</dbReference>
<comment type="similarity">
    <text evidence="1">Belongs to the peptidase U32 family. UbiV subfamily.</text>
</comment>
<dbReference type="EMBL" id="JAOVZR010000001">
    <property type="protein sequence ID" value="MCY0150510.1"/>
    <property type="molecule type" value="Genomic_DNA"/>
</dbReference>
<protein>
    <recommendedName>
        <fullName evidence="1">Ubiquinone biosynthesis protein UbiV</fullName>
    </recommendedName>
</protein>
<feature type="binding site" evidence="1">
    <location>
        <position position="177"/>
    </location>
    <ligand>
        <name>[4Fe-4S] cluster</name>
        <dbReference type="ChEBI" id="CHEBI:49883"/>
    </ligand>
</feature>
<sequence length="302" mass="33411">MTVTANLTMGPVLFHWPEQQKRDFWFRIADEAPVDVAYLGEVVCSKRTPFFDHSLEAVAERLQRGGKRVVWSTLVEVVNKLDRKVIESFCGFDEVEANDVSALHYLTGRPHRIGQYLNIYNEETVRHLSNNGATHFCLPVELPMPAVAELAKAAGETGAGVEVQVFGKVSLALSARCYHARAHNRTKDNCQFVCEKDPDGMDLKTHSGKPFLSVNGIQTLSEKYLTLSSELPALEEAGVTAFRLSPHSCDMVQVASAYRQLLDGEISASELDAILDQTSVPAQRMNGFVHGKPGFQYVANQS</sequence>
<comment type="function">
    <text evidence="1">Required for O(2)-independent ubiquinone (coenzyme Q) biosynthesis. Together with UbiU, is essential for the C6-hydroxylation reaction in the oxygen-independent ubiquinone biosynthesis pathway.</text>
</comment>
<evidence type="ECO:0000313" key="2">
    <source>
        <dbReference type="EMBL" id="MCY0150510.1"/>
    </source>
</evidence>
<dbReference type="InterPro" id="IPR043693">
    <property type="entry name" value="UbiV"/>
</dbReference>
<organism evidence="2 3">
    <name type="scientific">Hoeflea algicola</name>
    <dbReference type="NCBI Taxonomy" id="2983763"/>
    <lineage>
        <taxon>Bacteria</taxon>
        <taxon>Pseudomonadati</taxon>
        <taxon>Pseudomonadota</taxon>
        <taxon>Alphaproteobacteria</taxon>
        <taxon>Hyphomicrobiales</taxon>
        <taxon>Rhizobiaceae</taxon>
        <taxon>Hoeflea</taxon>
    </lineage>
</organism>
<dbReference type="InterPro" id="IPR051454">
    <property type="entry name" value="RNA/ubiquinone_mod_enzymes"/>
</dbReference>
<dbReference type="InterPro" id="IPR001539">
    <property type="entry name" value="Peptidase_U32"/>
</dbReference>
<comment type="subunit">
    <text evidence="1">Forms a heterodimer with UbiU.</text>
</comment>
<proteinExistence type="inferred from homology"/>
<evidence type="ECO:0000313" key="3">
    <source>
        <dbReference type="Proteomes" id="UP001073227"/>
    </source>
</evidence>
<dbReference type="PANTHER" id="PTHR30217">
    <property type="entry name" value="PEPTIDASE U32 FAMILY"/>
    <property type="match status" value="1"/>
</dbReference>
<feature type="binding site" evidence="1">
    <location>
        <position position="44"/>
    </location>
    <ligand>
        <name>[4Fe-4S] cluster</name>
        <dbReference type="ChEBI" id="CHEBI:49883"/>
    </ligand>
</feature>
<dbReference type="Pfam" id="PF01136">
    <property type="entry name" value="Peptidase_U32"/>
    <property type="match status" value="1"/>
</dbReference>